<evidence type="ECO:0000256" key="2">
    <source>
        <dbReference type="ARBA" id="ARBA00012438"/>
    </source>
</evidence>
<comment type="caution">
    <text evidence="8">The sequence shown here is derived from an EMBL/GenBank/DDBJ whole genome shotgun (WGS) entry which is preliminary data.</text>
</comment>
<dbReference type="SUPFAM" id="SSF52540">
    <property type="entry name" value="P-loop containing nucleoside triphosphate hydrolases"/>
    <property type="match status" value="1"/>
</dbReference>
<keyword evidence="4" id="KW-0418">Kinase</keyword>
<dbReference type="Gene3D" id="3.30.200.20">
    <property type="entry name" value="Phosphorylase Kinase, domain 1"/>
    <property type="match status" value="1"/>
</dbReference>
<keyword evidence="5" id="KW-0902">Two-component regulatory system</keyword>
<gene>
    <name evidence="8" type="ORF">IQ247_27250</name>
</gene>
<dbReference type="InterPro" id="IPR011009">
    <property type="entry name" value="Kinase-like_dom_sf"/>
</dbReference>
<dbReference type="Pfam" id="PF01590">
    <property type="entry name" value="GAF"/>
    <property type="match status" value="1"/>
</dbReference>
<dbReference type="CDD" id="cd00082">
    <property type="entry name" value="HisKA"/>
    <property type="match status" value="1"/>
</dbReference>
<dbReference type="Pfam" id="PF13191">
    <property type="entry name" value="AAA_16"/>
    <property type="match status" value="1"/>
</dbReference>
<dbReference type="PROSITE" id="PS00108">
    <property type="entry name" value="PROTEIN_KINASE_ST"/>
    <property type="match status" value="1"/>
</dbReference>
<dbReference type="SUPFAM" id="SSF55874">
    <property type="entry name" value="ATPase domain of HSP90 chaperone/DNA topoisomerase II/histidine kinase"/>
    <property type="match status" value="1"/>
</dbReference>
<feature type="domain" description="Histidine kinase" evidence="7">
    <location>
        <begin position="1567"/>
        <end position="1815"/>
    </location>
</feature>
<dbReference type="SUPFAM" id="SSF56112">
    <property type="entry name" value="Protein kinase-like (PK-like)"/>
    <property type="match status" value="1"/>
</dbReference>
<keyword evidence="4" id="KW-0808">Transferase</keyword>
<dbReference type="InterPro" id="IPR029016">
    <property type="entry name" value="GAF-like_dom_sf"/>
</dbReference>
<sequence length="1815" mass="204819">MMATNINIPGYQISEQLYNGYKTLVYRGYRQIDQQPVVIKLLKNPYPSFNELVQFRNQYTITKNLDFPGIIQTYNLETYQNSYALIMEDMGGISLKDYFTNVETLYITSHDITSLQEFLSIAISLCDILQILYQQRIIHKDIKPANILINPQTKQIKLIDFSIASLLPRETQEIKSPNILEGTLAYISPEQTGRMNRGIDYRSDFYSLGVTFYEILTGQLPFQSDDVMELLHSHIAKTPVSINSQQLAVNGREIPQVLDDIIHKLMAKNAEDRYQSALGLKHDLENCLKQLQETGKIEDFQIGKRDICDRFIIPEKLYGREQEVEALLAAFERVSQGNSELMLVAGFSGIGKTAVVNEVQKPIVKQRGYFIKGKFDQFNRNIPLSAFVQALRDLIGQLLSESDTQLLNWKNKILHALGENAQVIIDVIPELESIIGKQSPASKLSGTAAQNRFNLLFKKFLQVFTQAKHPLVMFLDDLQWADLASLNLIQLLMTEAETEYLLIIGAYRNNEIFAAHPLILTLDDISKKGTTINTILLKHLTKISLNNLIADTLKCAVNLAKPLTEILAEKTQGNPFFTTQFLKALYQNKLINFDYQARYWQCDIVRVREAALTDDVVEFMTIQLQKLSETTQHILKLAACIGNQFDLNTLEIIAEKSTIEITTALWLALQEGLILAQSQIYKFYVGETIDHNIATNNQIINYKFLHDRVQQAAYSLIAEDEKAATHLKIGQLLLEHTPEAQLEEKIFDLVNQYKLGIDLITQPQEQKKLAQLTLIAARKAKNATAYSAATQYYQIARRLLANYYWQQDYNLMLAIYTEATEVAYLNTDFEQMEQLAEIALQQAQDILDTVPIYETKIQACVAQNQLRLGIDTALTILHQLGINLPANPNPEHIAQALGETDAILTGKNPLELTNLPMMTDKRAQAAMGILSSMFGAVYNGFPSMLPLTTCQQVNLSVQYGNTPLSAFAYATYGLILSAFTGATIRGYQFGQLALTLMEKFSAPQLAAKITAIFNDCIRHWQDPLHTTLKPLLEGYQIGLQTGDLEWSVWCIFSYSFHSYCAGKELTELEQELATYSIAIAQCKQTTALNYQKVYHQAVLNLLGRNQNPEILVGDAYNEDLMLPQHQQVNDRPAVYHLKINKLMLCYLFGNYEQAIAQAVVVEQYLDGVPGLFVSVLLPFYDSLAQLAISSTETGFLQESRILQHKEKLQQFATLAPSNHLHKFYLVEAEYFRVLGKYSQAIELYERAITGAKENNYLQEQALANELAAKFYLNWGKEKIATSYIQEAYYCYAKWGAKAKIAHLEQNYPQLLAAILQAPNVEITDGETITSTLMRTLSASNSSQNFWLDMPTLMKAAQAISGEIELDKLLGTLMQIAIANAGAQKGYLILQQNKQWLVVTKADSQKTQRLDIPLEQYQEIPQSVIYAVMRSQEVAVFDHLSNSVKFAGDSYIINHQPKSVLCTPINQQGKLIGILYLENNLTTEAFTSDRLQVIQLLTAQAAISLQNSQLYHQLAEYSHSLEQKVLERTQEVTQKATQLESTLEKLYATQAQLIQAEKMSSLGQLVAGIAHEINNPINFIYGNLTPASEYVTSLIELNNLYQKNYPQPIPEIEKKIADVELDFMVNDLQKLLKSIEIGAERIRQIVLSLRNFSRLDEAEVKSVDIHEGIDSTLLILQHCLQNTRNNTEISIVKEYSELPLVTCYPSALNQVFMNILTNAIDALKELNLNHQPTITIRTQIQQKKYVSIHIIDNGMGMNETVQNKMFEPFFTTKPVGSGTGLGLSISYSIVVEQHGGNLNCISAPGKGTEFIIEIPL</sequence>
<dbReference type="PANTHER" id="PTHR43642:SF1">
    <property type="entry name" value="HYBRID SIGNAL TRANSDUCTION HISTIDINE KINASE G"/>
    <property type="match status" value="1"/>
</dbReference>
<evidence type="ECO:0000256" key="5">
    <source>
        <dbReference type="ARBA" id="ARBA00023012"/>
    </source>
</evidence>
<dbReference type="Gene3D" id="1.10.287.130">
    <property type="match status" value="1"/>
</dbReference>
<dbReference type="PROSITE" id="PS50011">
    <property type="entry name" value="PROTEIN_KINASE_DOM"/>
    <property type="match status" value="1"/>
</dbReference>
<dbReference type="Gene3D" id="3.30.450.40">
    <property type="match status" value="1"/>
</dbReference>
<evidence type="ECO:0000256" key="1">
    <source>
        <dbReference type="ARBA" id="ARBA00000085"/>
    </source>
</evidence>
<dbReference type="GO" id="GO:0005524">
    <property type="term" value="F:ATP binding"/>
    <property type="evidence" value="ECO:0007669"/>
    <property type="project" value="InterPro"/>
</dbReference>
<dbReference type="InterPro" id="IPR036890">
    <property type="entry name" value="HATPase_C_sf"/>
</dbReference>
<dbReference type="SUPFAM" id="SSF47384">
    <property type="entry name" value="Homodimeric domain of signal transducing histidine kinase"/>
    <property type="match status" value="1"/>
</dbReference>
<protein>
    <recommendedName>
        <fullName evidence="2">histidine kinase</fullName>
        <ecNumber evidence="2">2.7.13.3</ecNumber>
    </recommendedName>
</protein>
<dbReference type="InterPro" id="IPR027417">
    <property type="entry name" value="P-loop_NTPase"/>
</dbReference>
<feature type="domain" description="Protein kinase" evidence="6">
    <location>
        <begin position="11"/>
        <end position="285"/>
    </location>
</feature>
<dbReference type="InterPro" id="IPR004358">
    <property type="entry name" value="Sig_transdc_His_kin-like_C"/>
</dbReference>
<dbReference type="InterPro" id="IPR036097">
    <property type="entry name" value="HisK_dim/P_sf"/>
</dbReference>
<dbReference type="InterPro" id="IPR003594">
    <property type="entry name" value="HATPase_dom"/>
</dbReference>
<dbReference type="SMART" id="SM00387">
    <property type="entry name" value="HATPase_c"/>
    <property type="match status" value="1"/>
</dbReference>
<evidence type="ECO:0000256" key="4">
    <source>
        <dbReference type="ARBA" id="ARBA00022777"/>
    </source>
</evidence>
<proteinExistence type="predicted"/>
<dbReference type="PROSITE" id="PS50109">
    <property type="entry name" value="HIS_KIN"/>
    <property type="match status" value="1"/>
</dbReference>
<dbReference type="SUPFAM" id="SSF55781">
    <property type="entry name" value="GAF domain-like"/>
    <property type="match status" value="1"/>
</dbReference>
<name>A0A8J7F6H7_9CYAN</name>
<dbReference type="InterPro" id="IPR008271">
    <property type="entry name" value="Ser/Thr_kinase_AS"/>
</dbReference>
<dbReference type="SMART" id="SM00388">
    <property type="entry name" value="HisKA"/>
    <property type="match status" value="1"/>
</dbReference>
<dbReference type="Pfam" id="PF02518">
    <property type="entry name" value="HATPase_c"/>
    <property type="match status" value="1"/>
</dbReference>
<evidence type="ECO:0000259" key="7">
    <source>
        <dbReference type="PROSITE" id="PS50109"/>
    </source>
</evidence>
<dbReference type="PANTHER" id="PTHR43642">
    <property type="entry name" value="HYBRID SIGNAL TRANSDUCTION HISTIDINE KINASE G"/>
    <property type="match status" value="1"/>
</dbReference>
<dbReference type="InterPro" id="IPR003018">
    <property type="entry name" value="GAF"/>
</dbReference>
<dbReference type="Proteomes" id="UP000620559">
    <property type="component" value="Unassembled WGS sequence"/>
</dbReference>
<dbReference type="InterPro" id="IPR003661">
    <property type="entry name" value="HisK_dim/P_dom"/>
</dbReference>
<evidence type="ECO:0000259" key="6">
    <source>
        <dbReference type="PROSITE" id="PS50011"/>
    </source>
</evidence>
<reference evidence="8" key="1">
    <citation type="submission" date="2020-10" db="EMBL/GenBank/DDBJ databases">
        <authorList>
            <person name="Castelo-Branco R."/>
            <person name="Eusebio N."/>
            <person name="Adriana R."/>
            <person name="Vieira A."/>
            <person name="Brugerolle De Fraissinette N."/>
            <person name="Rezende De Castro R."/>
            <person name="Schneider M.P."/>
            <person name="Vasconcelos V."/>
            <person name="Leao P.N."/>
        </authorList>
    </citation>
    <scope>NUCLEOTIDE SEQUENCE</scope>
    <source>
        <strain evidence="8">LEGE 06105</strain>
    </source>
</reference>
<accession>A0A8J7F6H7</accession>
<dbReference type="Gene3D" id="3.30.565.10">
    <property type="entry name" value="Histidine kinase-like ATPase, C-terminal domain"/>
    <property type="match status" value="1"/>
</dbReference>
<organism evidence="8 9">
    <name type="scientific">Plectonema cf. radiosum LEGE 06105</name>
    <dbReference type="NCBI Taxonomy" id="945769"/>
    <lineage>
        <taxon>Bacteria</taxon>
        <taxon>Bacillati</taxon>
        <taxon>Cyanobacteriota</taxon>
        <taxon>Cyanophyceae</taxon>
        <taxon>Oscillatoriophycideae</taxon>
        <taxon>Oscillatoriales</taxon>
        <taxon>Microcoleaceae</taxon>
        <taxon>Plectonema</taxon>
    </lineage>
</organism>
<comment type="catalytic activity">
    <reaction evidence="1">
        <text>ATP + protein L-histidine = ADP + protein N-phospho-L-histidine.</text>
        <dbReference type="EC" id="2.7.13.3"/>
    </reaction>
</comment>
<dbReference type="Pfam" id="PF00069">
    <property type="entry name" value="Pkinase"/>
    <property type="match status" value="1"/>
</dbReference>
<dbReference type="SMART" id="SM00065">
    <property type="entry name" value="GAF"/>
    <property type="match status" value="1"/>
</dbReference>
<evidence type="ECO:0000256" key="3">
    <source>
        <dbReference type="ARBA" id="ARBA00022553"/>
    </source>
</evidence>
<keyword evidence="3" id="KW-0597">Phosphoprotein</keyword>
<dbReference type="InterPro" id="IPR000719">
    <property type="entry name" value="Prot_kinase_dom"/>
</dbReference>
<evidence type="ECO:0000313" key="8">
    <source>
        <dbReference type="EMBL" id="MBE9216315.1"/>
    </source>
</evidence>
<dbReference type="PRINTS" id="PR00344">
    <property type="entry name" value="BCTRLSENSOR"/>
</dbReference>
<dbReference type="InterPro" id="IPR041664">
    <property type="entry name" value="AAA_16"/>
</dbReference>
<dbReference type="GO" id="GO:0000155">
    <property type="term" value="F:phosphorelay sensor kinase activity"/>
    <property type="evidence" value="ECO:0007669"/>
    <property type="project" value="InterPro"/>
</dbReference>
<dbReference type="CDD" id="cd14014">
    <property type="entry name" value="STKc_PknB_like"/>
    <property type="match status" value="1"/>
</dbReference>
<dbReference type="SMART" id="SM00220">
    <property type="entry name" value="S_TKc"/>
    <property type="match status" value="1"/>
</dbReference>
<dbReference type="InterPro" id="IPR053159">
    <property type="entry name" value="Hybrid_Histidine_Kinase"/>
</dbReference>
<dbReference type="Gene3D" id="1.10.510.10">
    <property type="entry name" value="Transferase(Phosphotransferase) domain 1"/>
    <property type="match status" value="1"/>
</dbReference>
<keyword evidence="9" id="KW-1185">Reference proteome</keyword>
<evidence type="ECO:0000313" key="9">
    <source>
        <dbReference type="Proteomes" id="UP000620559"/>
    </source>
</evidence>
<dbReference type="InterPro" id="IPR005467">
    <property type="entry name" value="His_kinase_dom"/>
</dbReference>
<dbReference type="Gene3D" id="3.40.50.300">
    <property type="entry name" value="P-loop containing nucleotide triphosphate hydrolases"/>
    <property type="match status" value="1"/>
</dbReference>
<dbReference type="EMBL" id="JADEWL010000156">
    <property type="protein sequence ID" value="MBE9216315.1"/>
    <property type="molecule type" value="Genomic_DNA"/>
</dbReference>
<dbReference type="EC" id="2.7.13.3" evidence="2"/>